<name>A0ACB9M9Q1_9MYRT</name>
<evidence type="ECO:0000313" key="2">
    <source>
        <dbReference type="Proteomes" id="UP001057402"/>
    </source>
</evidence>
<evidence type="ECO:0000313" key="1">
    <source>
        <dbReference type="EMBL" id="KAI4320932.1"/>
    </source>
</evidence>
<dbReference type="Proteomes" id="UP001057402">
    <property type="component" value="Chromosome 10"/>
</dbReference>
<accession>A0ACB9M9Q1</accession>
<sequence length="312" mass="33996">MEMAMTRLSALNHLFVSVFLHNFSTFMVTPAITDVTMSALCPGQDECSFAIYLSGFQQAVVGVGSLLVMPMIGNLSDKYGRKAFLTIPMSFAVIPLGILAYSRSRNYYYAYYALKTLTAFFCEGTVHCLSLAYVADNIPVGLRASAFGVLSGIVSASFVCGTLSTRFLSTPVTFQVATAMGTAALVYMRVFLPESAVDKSLLAPIISKGEMVDPQENNGIVNSANRQQVFKNVSSLDNTIFFLKSSRVFLQASIMAFFGNLADVGLHASMLYFLKAQFHFDKDQFADLMVIAGIGGTISQARPDTPYFFPIL</sequence>
<dbReference type="EMBL" id="CM042889">
    <property type="protein sequence ID" value="KAI4320932.1"/>
    <property type="molecule type" value="Genomic_DNA"/>
</dbReference>
<proteinExistence type="predicted"/>
<gene>
    <name evidence="1" type="ORF">MLD38_034364</name>
</gene>
<comment type="caution">
    <text evidence="1">The sequence shown here is derived from an EMBL/GenBank/DDBJ whole genome shotgun (WGS) entry which is preliminary data.</text>
</comment>
<organism evidence="1 2">
    <name type="scientific">Melastoma candidum</name>
    <dbReference type="NCBI Taxonomy" id="119954"/>
    <lineage>
        <taxon>Eukaryota</taxon>
        <taxon>Viridiplantae</taxon>
        <taxon>Streptophyta</taxon>
        <taxon>Embryophyta</taxon>
        <taxon>Tracheophyta</taxon>
        <taxon>Spermatophyta</taxon>
        <taxon>Magnoliopsida</taxon>
        <taxon>eudicotyledons</taxon>
        <taxon>Gunneridae</taxon>
        <taxon>Pentapetalae</taxon>
        <taxon>rosids</taxon>
        <taxon>malvids</taxon>
        <taxon>Myrtales</taxon>
        <taxon>Melastomataceae</taxon>
        <taxon>Melastomatoideae</taxon>
        <taxon>Melastomateae</taxon>
        <taxon>Melastoma</taxon>
    </lineage>
</organism>
<protein>
    <submittedName>
        <fullName evidence="1">Uncharacterized protein</fullName>
    </submittedName>
</protein>
<reference evidence="2" key="1">
    <citation type="journal article" date="2023" name="Front. Plant Sci.">
        <title>Chromosomal-level genome assembly of Melastoma candidum provides insights into trichome evolution.</title>
        <authorList>
            <person name="Zhong Y."/>
            <person name="Wu W."/>
            <person name="Sun C."/>
            <person name="Zou P."/>
            <person name="Liu Y."/>
            <person name="Dai S."/>
            <person name="Zhou R."/>
        </authorList>
    </citation>
    <scope>NUCLEOTIDE SEQUENCE [LARGE SCALE GENOMIC DNA]</scope>
</reference>
<keyword evidence="2" id="KW-1185">Reference proteome</keyword>